<dbReference type="EMBL" id="JAAYYV010000139">
    <property type="protein sequence ID" value="NLF53827.1"/>
    <property type="molecule type" value="Genomic_DNA"/>
</dbReference>
<accession>A0A7X7LV90</accession>
<dbReference type="Proteomes" id="UP000536534">
    <property type="component" value="Unassembled WGS sequence"/>
</dbReference>
<reference evidence="1 2" key="1">
    <citation type="journal article" date="2020" name="Biotechnol. Biofuels">
        <title>New insights from the biogas microbiome by comprehensive genome-resolved metagenomics of nearly 1600 species originating from multiple anaerobic digesters.</title>
        <authorList>
            <person name="Campanaro S."/>
            <person name="Treu L."/>
            <person name="Rodriguez-R L.M."/>
            <person name="Kovalovszki A."/>
            <person name="Ziels R.M."/>
            <person name="Maus I."/>
            <person name="Zhu X."/>
            <person name="Kougias P.G."/>
            <person name="Basile A."/>
            <person name="Luo G."/>
            <person name="Schluter A."/>
            <person name="Konstantinidis K.T."/>
            <person name="Angelidaki I."/>
        </authorList>
    </citation>
    <scope>NUCLEOTIDE SEQUENCE [LARGE SCALE GENOMIC DNA]</scope>
    <source>
        <strain evidence="1">AS06rmzACSIP_256</strain>
    </source>
</reference>
<evidence type="ECO:0000313" key="1">
    <source>
        <dbReference type="EMBL" id="NLF53827.1"/>
    </source>
</evidence>
<evidence type="ECO:0000313" key="2">
    <source>
        <dbReference type="Proteomes" id="UP000536534"/>
    </source>
</evidence>
<organism evidence="1 2">
    <name type="scientific">Thauera phenolivorans</name>
    <dbReference type="NCBI Taxonomy" id="1792543"/>
    <lineage>
        <taxon>Bacteria</taxon>
        <taxon>Pseudomonadati</taxon>
        <taxon>Pseudomonadota</taxon>
        <taxon>Betaproteobacteria</taxon>
        <taxon>Rhodocyclales</taxon>
        <taxon>Zoogloeaceae</taxon>
        <taxon>Thauera</taxon>
    </lineage>
</organism>
<protein>
    <submittedName>
        <fullName evidence="1">Uncharacterized protein</fullName>
    </submittedName>
</protein>
<dbReference type="OrthoDB" id="9181484at2"/>
<dbReference type="AlphaFoldDB" id="A0A7X7LV90"/>
<name>A0A7X7LV90_9RHOO</name>
<gene>
    <name evidence="1" type="ORF">GX576_05415</name>
</gene>
<dbReference type="RefSeq" id="WP_068809192.1">
    <property type="nucleotide sequence ID" value="NZ_MBFM01000005.1"/>
</dbReference>
<comment type="caution">
    <text evidence="1">The sequence shown here is derived from an EMBL/GenBank/DDBJ whole genome shotgun (WGS) entry which is preliminary data.</text>
</comment>
<proteinExistence type="predicted"/>
<sequence length="89" mass="10265">MLSITDLRDFIELDHETVAAVHRATGLSDAGAVTLTRQFLASRHGILTLHHMFRDQIAEAVRRSDFEREHELRRAYGYFARKYPLPELG</sequence>